<dbReference type="InterPro" id="IPR024088">
    <property type="entry name" value="Tyr-tRNA-ligase_bac-type"/>
</dbReference>
<keyword evidence="8" id="KW-0963">Cytoplasm</keyword>
<dbReference type="PANTHER" id="PTHR11766">
    <property type="entry name" value="TYROSYL-TRNA SYNTHETASE"/>
    <property type="match status" value="1"/>
</dbReference>
<sequence>MSTLLQELTPRGLVHDQTPGLEARLAEGPISGYVGFDPTADSLHVGNLVPVMGLAWLQRCGGRPIIVVGGGTGMVGDPSGKRAERPVLSVEQIDHNVSRIRAQLERFVSFEGANGALVRNNADWLRPLGLMEFLRDAGKHFTINYMLAKDSVKNRMEAGMSFTEFSYMLVQAYDFWRLFRLDGCELQMGGSDQWGNITAGTELISRKEGRSAHGLTFPLLTTATGAKFGKSEQGNVWLDPEKTSPYKFFQFWLNTDDRDVERCLKFFTFFPVEEIAALLEEQARDPGKRPAQRRLAEEMTARIHGAEAARNVVAASRLLFGGTELRAASAEVLEVLSRELPVVTLPRAEVEGLSILDALVKSGLASSKGDARRGIQGKGFLLNGETVPAPERTLSAADLLHGRYAMVQKGKRNHALLVAEG</sequence>
<dbReference type="RefSeq" id="WP_248345552.1">
    <property type="nucleotide sequence ID" value="NZ_AP025592.1"/>
</dbReference>
<dbReference type="CDD" id="cd00805">
    <property type="entry name" value="TyrRS_core"/>
    <property type="match status" value="1"/>
</dbReference>
<proteinExistence type="inferred from homology"/>
<dbReference type="SUPFAM" id="SSF55174">
    <property type="entry name" value="Alpha-L RNA-binding motif"/>
    <property type="match status" value="1"/>
</dbReference>
<dbReference type="PRINTS" id="PR01040">
    <property type="entry name" value="TRNASYNTHTYR"/>
</dbReference>
<reference evidence="12" key="1">
    <citation type="journal article" date="2022" name="Int. J. Syst. Evol. Microbiol.">
        <title>Anaeromyxobacter oryzae sp. nov., Anaeromyxobacter diazotrophicus sp. nov. and Anaeromyxobacter paludicola sp. nov., isolated from paddy soils.</title>
        <authorList>
            <person name="Itoh H."/>
            <person name="Xu Z."/>
            <person name="Mise K."/>
            <person name="Masuda Y."/>
            <person name="Ushijima N."/>
            <person name="Hayakawa C."/>
            <person name="Shiratori Y."/>
            <person name="Senoo K."/>
        </authorList>
    </citation>
    <scope>NUCLEOTIDE SEQUENCE [LARGE SCALE GENOMIC DNA]</scope>
    <source>
        <strain evidence="12">Red630</strain>
    </source>
</reference>
<dbReference type="Proteomes" id="UP001162734">
    <property type="component" value="Chromosome"/>
</dbReference>
<evidence type="ECO:0000313" key="11">
    <source>
        <dbReference type="EMBL" id="BDG08372.1"/>
    </source>
</evidence>
<dbReference type="PROSITE" id="PS00178">
    <property type="entry name" value="AA_TRNA_LIGASE_I"/>
    <property type="match status" value="1"/>
</dbReference>
<evidence type="ECO:0000256" key="2">
    <source>
        <dbReference type="ARBA" id="ARBA00022741"/>
    </source>
</evidence>
<dbReference type="NCBIfam" id="TIGR00234">
    <property type="entry name" value="tyrS"/>
    <property type="match status" value="1"/>
</dbReference>
<dbReference type="InterPro" id="IPR002305">
    <property type="entry name" value="aa-tRNA-synth_Ic"/>
</dbReference>
<feature type="binding site" evidence="8">
    <location>
        <position position="230"/>
    </location>
    <ligand>
        <name>ATP</name>
        <dbReference type="ChEBI" id="CHEBI:30616"/>
    </ligand>
</feature>
<comment type="similarity">
    <text evidence="8">Belongs to the class-I aminoacyl-tRNA synthetase family. TyrS type 1 subfamily.</text>
</comment>
<name>A0ABN6N5B7_9BACT</name>
<dbReference type="GO" id="GO:0016874">
    <property type="term" value="F:ligase activity"/>
    <property type="evidence" value="ECO:0007669"/>
    <property type="project" value="UniProtKB-KW"/>
</dbReference>
<dbReference type="EC" id="6.1.1.1" evidence="8"/>
<dbReference type="InterPro" id="IPR001412">
    <property type="entry name" value="aa-tRNA-synth_I_CS"/>
</dbReference>
<feature type="domain" description="Tyrosine--tRNA ligase SYY-like C-terminal" evidence="10">
    <location>
        <begin position="339"/>
        <end position="416"/>
    </location>
</feature>
<dbReference type="Gene3D" id="3.40.50.620">
    <property type="entry name" value="HUPs"/>
    <property type="match status" value="1"/>
</dbReference>
<feature type="binding site" evidence="8">
    <location>
        <position position="167"/>
    </location>
    <ligand>
        <name>L-tyrosine</name>
        <dbReference type="ChEBI" id="CHEBI:58315"/>
    </ligand>
</feature>
<dbReference type="InterPro" id="IPR054608">
    <property type="entry name" value="SYY-like_C"/>
</dbReference>
<dbReference type="Gene3D" id="3.10.290.10">
    <property type="entry name" value="RNA-binding S4 domain"/>
    <property type="match status" value="1"/>
</dbReference>
<accession>A0ABN6N5B7</accession>
<evidence type="ECO:0000256" key="9">
    <source>
        <dbReference type="PROSITE-ProRule" id="PRU00182"/>
    </source>
</evidence>
<comment type="function">
    <text evidence="8">Catalyzes the attachment of tyrosine to tRNA(Tyr) in a two-step reaction: tyrosine is first activated by ATP to form Tyr-AMP and then transferred to the acceptor end of tRNA(Tyr).</text>
</comment>
<evidence type="ECO:0000256" key="6">
    <source>
        <dbReference type="ARBA" id="ARBA00023146"/>
    </source>
</evidence>
<evidence type="ECO:0000256" key="5">
    <source>
        <dbReference type="ARBA" id="ARBA00022917"/>
    </source>
</evidence>
<keyword evidence="4 9" id="KW-0694">RNA-binding</keyword>
<organism evidence="11 12">
    <name type="scientific">Anaeromyxobacter paludicola</name>
    <dbReference type="NCBI Taxonomy" id="2918171"/>
    <lineage>
        <taxon>Bacteria</taxon>
        <taxon>Pseudomonadati</taxon>
        <taxon>Myxococcota</taxon>
        <taxon>Myxococcia</taxon>
        <taxon>Myxococcales</taxon>
        <taxon>Cystobacterineae</taxon>
        <taxon>Anaeromyxobacteraceae</taxon>
        <taxon>Anaeromyxobacter</taxon>
    </lineage>
</organism>
<evidence type="ECO:0000256" key="4">
    <source>
        <dbReference type="ARBA" id="ARBA00022884"/>
    </source>
</evidence>
<dbReference type="EMBL" id="AP025592">
    <property type="protein sequence ID" value="BDG08372.1"/>
    <property type="molecule type" value="Genomic_DNA"/>
</dbReference>
<comment type="catalytic activity">
    <reaction evidence="7 8">
        <text>tRNA(Tyr) + L-tyrosine + ATP = L-tyrosyl-tRNA(Tyr) + AMP + diphosphate + H(+)</text>
        <dbReference type="Rhea" id="RHEA:10220"/>
        <dbReference type="Rhea" id="RHEA-COMP:9706"/>
        <dbReference type="Rhea" id="RHEA-COMP:9707"/>
        <dbReference type="ChEBI" id="CHEBI:15378"/>
        <dbReference type="ChEBI" id="CHEBI:30616"/>
        <dbReference type="ChEBI" id="CHEBI:33019"/>
        <dbReference type="ChEBI" id="CHEBI:58315"/>
        <dbReference type="ChEBI" id="CHEBI:78442"/>
        <dbReference type="ChEBI" id="CHEBI:78536"/>
        <dbReference type="ChEBI" id="CHEBI:456215"/>
        <dbReference type="EC" id="6.1.1.1"/>
    </reaction>
</comment>
<dbReference type="PROSITE" id="PS50889">
    <property type="entry name" value="S4"/>
    <property type="match status" value="1"/>
</dbReference>
<keyword evidence="6 8" id="KW-0030">Aminoacyl-tRNA synthetase</keyword>
<keyword evidence="5 8" id="KW-0648">Protein biosynthesis</keyword>
<protein>
    <recommendedName>
        <fullName evidence="8">Tyrosine--tRNA ligase</fullName>
        <ecNumber evidence="8">6.1.1.1</ecNumber>
    </recommendedName>
    <alternativeName>
        <fullName evidence="8">Tyrosyl-tRNA synthetase</fullName>
        <shortName evidence="8">TyrRS</shortName>
    </alternativeName>
</protein>
<dbReference type="PANTHER" id="PTHR11766:SF0">
    <property type="entry name" value="TYROSINE--TRNA LIGASE, MITOCHONDRIAL"/>
    <property type="match status" value="1"/>
</dbReference>
<dbReference type="HAMAP" id="MF_02006">
    <property type="entry name" value="Tyr_tRNA_synth_type1"/>
    <property type="match status" value="1"/>
</dbReference>
<keyword evidence="12" id="KW-1185">Reference proteome</keyword>
<evidence type="ECO:0000259" key="10">
    <source>
        <dbReference type="Pfam" id="PF22421"/>
    </source>
</evidence>
<dbReference type="InterPro" id="IPR024107">
    <property type="entry name" value="Tyr-tRNA-ligase_bac_1"/>
</dbReference>
<dbReference type="InterPro" id="IPR036986">
    <property type="entry name" value="S4_RNA-bd_sf"/>
</dbReference>
<dbReference type="InterPro" id="IPR014729">
    <property type="entry name" value="Rossmann-like_a/b/a_fold"/>
</dbReference>
<dbReference type="Pfam" id="PF22421">
    <property type="entry name" value="SYY_C-terminal"/>
    <property type="match status" value="1"/>
</dbReference>
<keyword evidence="3 8" id="KW-0067">ATP-binding</keyword>
<keyword evidence="1 8" id="KW-0436">Ligase</keyword>
<feature type="binding site" evidence="8">
    <location>
        <position position="171"/>
    </location>
    <ligand>
        <name>L-tyrosine</name>
        <dbReference type="ChEBI" id="CHEBI:58315"/>
    </ligand>
</feature>
<dbReference type="Gene3D" id="1.10.240.10">
    <property type="entry name" value="Tyrosyl-Transfer RNA Synthetase"/>
    <property type="match status" value="1"/>
</dbReference>
<dbReference type="SUPFAM" id="SSF52374">
    <property type="entry name" value="Nucleotidylyl transferase"/>
    <property type="match status" value="1"/>
</dbReference>
<comment type="subunit">
    <text evidence="8">Homodimer.</text>
</comment>
<feature type="short sequence motif" description="'KMSKS' region" evidence="8">
    <location>
        <begin position="227"/>
        <end position="231"/>
    </location>
</feature>
<evidence type="ECO:0000256" key="3">
    <source>
        <dbReference type="ARBA" id="ARBA00022840"/>
    </source>
</evidence>
<feature type="short sequence motif" description="'HIGH' region" evidence="8">
    <location>
        <begin position="38"/>
        <end position="47"/>
    </location>
</feature>
<dbReference type="InterPro" id="IPR002307">
    <property type="entry name" value="Tyr-tRNA-ligase"/>
</dbReference>
<comment type="subcellular location">
    <subcellularLocation>
        <location evidence="8">Cytoplasm</location>
    </subcellularLocation>
</comment>
<evidence type="ECO:0000256" key="1">
    <source>
        <dbReference type="ARBA" id="ARBA00022598"/>
    </source>
</evidence>
<evidence type="ECO:0000256" key="8">
    <source>
        <dbReference type="HAMAP-Rule" id="MF_02006"/>
    </source>
</evidence>
<feature type="binding site" evidence="8">
    <location>
        <position position="33"/>
    </location>
    <ligand>
        <name>L-tyrosine</name>
        <dbReference type="ChEBI" id="CHEBI:58315"/>
    </ligand>
</feature>
<dbReference type="Pfam" id="PF00579">
    <property type="entry name" value="tRNA-synt_1b"/>
    <property type="match status" value="1"/>
</dbReference>
<evidence type="ECO:0000256" key="7">
    <source>
        <dbReference type="ARBA" id="ARBA00048248"/>
    </source>
</evidence>
<keyword evidence="2 8" id="KW-0547">Nucleotide-binding</keyword>
<evidence type="ECO:0000313" key="12">
    <source>
        <dbReference type="Proteomes" id="UP001162734"/>
    </source>
</evidence>
<gene>
    <name evidence="8 11" type="primary">tyrS</name>
    <name evidence="11" type="ORF">AMPC_14850</name>
</gene>